<dbReference type="HAMAP" id="MF_00382">
    <property type="entry name" value="Ribosomal_bL20"/>
    <property type="match status" value="1"/>
</dbReference>
<keyword evidence="5" id="KW-0694">RNA-binding</keyword>
<dbReference type="GO" id="GO:0003735">
    <property type="term" value="F:structural constituent of ribosome"/>
    <property type="evidence" value="ECO:0007669"/>
    <property type="project" value="InterPro"/>
</dbReference>
<reference evidence="6" key="1">
    <citation type="journal article" date="2020" name="Front. Plant Sci.">
        <title>Comparative Plastid Genomics of Non-Photosynthetic Chrysophytes: Genome Reduction and Compaction.</title>
        <authorList>
            <person name="Kim J.I."/>
            <person name="Jeong M."/>
            <person name="Archibald J.M."/>
            <person name="Shin W."/>
        </authorList>
    </citation>
    <scope>NUCLEOTIDE SEQUENCE</scope>
    <source>
        <strain evidence="6">Yongseonkyo072317C3</strain>
    </source>
</reference>
<evidence type="ECO:0000313" key="6">
    <source>
        <dbReference type="EMBL" id="QOU10637.1"/>
    </source>
</evidence>
<name>A0A7S6TB52_9STRA</name>
<dbReference type="PANTHER" id="PTHR10986">
    <property type="entry name" value="39S RIBOSOMAL PROTEIN L20"/>
    <property type="match status" value="1"/>
</dbReference>
<dbReference type="GO" id="GO:0019843">
    <property type="term" value="F:rRNA binding"/>
    <property type="evidence" value="ECO:0007669"/>
    <property type="project" value="UniProtKB-KW"/>
</dbReference>
<dbReference type="GO" id="GO:0006412">
    <property type="term" value="P:translation"/>
    <property type="evidence" value="ECO:0007669"/>
    <property type="project" value="InterPro"/>
</dbReference>
<dbReference type="SUPFAM" id="SSF74731">
    <property type="entry name" value="Ribosomal protein L20"/>
    <property type="match status" value="1"/>
</dbReference>
<comment type="similarity">
    <text evidence="1 4">Belongs to the bacterial ribosomal protein bL20 family.</text>
</comment>
<comment type="function">
    <text evidence="5">Binds directly to 23S ribosomal RNA and is necessary for the in vitro assembly process of the 50S ribosomal subunit. It is not involved in the protein synthesizing functions of that subunit.</text>
</comment>
<dbReference type="PRINTS" id="PR00062">
    <property type="entry name" value="RIBOSOMALL20"/>
</dbReference>
<geneLocation type="plastid" evidence="6"/>
<dbReference type="Pfam" id="PF00453">
    <property type="entry name" value="Ribosomal_L20"/>
    <property type="match status" value="1"/>
</dbReference>
<evidence type="ECO:0000256" key="4">
    <source>
        <dbReference type="RuleBase" id="RU000561"/>
    </source>
</evidence>
<evidence type="ECO:0000256" key="5">
    <source>
        <dbReference type="RuleBase" id="RU004311"/>
    </source>
</evidence>
<evidence type="ECO:0000256" key="2">
    <source>
        <dbReference type="ARBA" id="ARBA00022980"/>
    </source>
</evidence>
<evidence type="ECO:0000256" key="1">
    <source>
        <dbReference type="ARBA" id="ARBA00007698"/>
    </source>
</evidence>
<dbReference type="GO" id="GO:0005840">
    <property type="term" value="C:ribosome"/>
    <property type="evidence" value="ECO:0007669"/>
    <property type="project" value="UniProtKB-KW"/>
</dbReference>
<protein>
    <recommendedName>
        <fullName evidence="5">50S ribosomal protein L20</fullName>
    </recommendedName>
</protein>
<keyword evidence="3 4" id="KW-0687">Ribonucleoprotein</keyword>
<dbReference type="NCBIfam" id="TIGR01032">
    <property type="entry name" value="rplT_bact"/>
    <property type="match status" value="1"/>
</dbReference>
<dbReference type="CDD" id="cd07026">
    <property type="entry name" value="Ribosomal_L20"/>
    <property type="match status" value="1"/>
</dbReference>
<proteinExistence type="inferred from homology"/>
<dbReference type="GO" id="GO:1990904">
    <property type="term" value="C:ribonucleoprotein complex"/>
    <property type="evidence" value="ECO:0007669"/>
    <property type="project" value="UniProtKB-KW"/>
</dbReference>
<keyword evidence="2 4" id="KW-0689">Ribosomal protein</keyword>
<dbReference type="Gene3D" id="6.10.160.10">
    <property type="match status" value="1"/>
</dbReference>
<sequence length="112" mass="13141">MIRVKRGNVALKRRKKYFRLAKGYVGSNSRLSTFAAEQVVQSLQFAYIGRKLKKRNFRKIWIYRINAASRALCSTYSKVIGKLKKENIFLDRKILAFLAFQDFKAFKLLLNT</sequence>
<keyword evidence="5" id="KW-0699">rRNA-binding</keyword>
<accession>A0A7S6TB52</accession>
<organism evidence="6">
    <name type="scientific">Poteriospumella lacustris</name>
    <dbReference type="NCBI Taxonomy" id="1117027"/>
    <lineage>
        <taxon>Eukaryota</taxon>
        <taxon>Sar</taxon>
        <taxon>Stramenopiles</taxon>
        <taxon>Ochrophyta</taxon>
        <taxon>Chrysophyceae</taxon>
        <taxon>Chromulinales</taxon>
        <taxon>Dinobryaceae</taxon>
        <taxon>Poteriospumella</taxon>
    </lineage>
</organism>
<dbReference type="InterPro" id="IPR035566">
    <property type="entry name" value="Ribosomal_protein_bL20_C"/>
</dbReference>
<dbReference type="AlphaFoldDB" id="A0A7S6TB52"/>
<dbReference type="FunFam" id="1.10.1900.20:FF:000001">
    <property type="entry name" value="50S ribosomal protein L20"/>
    <property type="match status" value="1"/>
</dbReference>
<dbReference type="InterPro" id="IPR005813">
    <property type="entry name" value="Ribosomal_bL20"/>
</dbReference>
<dbReference type="Gene3D" id="1.10.1900.20">
    <property type="entry name" value="Ribosomal protein L20"/>
    <property type="match status" value="1"/>
</dbReference>
<gene>
    <name evidence="6" type="primary">rpl20</name>
    <name evidence="6" type="ORF">PoterioPt_p002</name>
</gene>
<keyword evidence="6" id="KW-0934">Plastid</keyword>
<dbReference type="EMBL" id="MN935478">
    <property type="protein sequence ID" value="QOU10637.1"/>
    <property type="molecule type" value="Genomic_DNA"/>
</dbReference>
<evidence type="ECO:0000256" key="3">
    <source>
        <dbReference type="ARBA" id="ARBA00023274"/>
    </source>
</evidence>